<dbReference type="PANTHER" id="PTHR36932:SF1">
    <property type="entry name" value="CAPSULAR POLYSACCHARIDE BIOSYNTHESIS PROTEIN"/>
    <property type="match status" value="1"/>
</dbReference>
<sequence length="442" mass="51220">MHLLNYLRNKSFWVIDSLKGCNIRKHLDEISSVINSPNSSNSLNIRKQHLENLLKHAVNTTPFYKSYINASSIMDFPVIKKTIIQDNFEQFRSLPFKNKQNFKVSTSGSTGVPFFLFQDENKRNRNRADAIHFLKCCNFEIGNRLFYLVAQLEHNQKSKFIPWVQNVNPVDVSKLTDEKITEFLDMISKDQNPNKAILGHVSAFETIIQFLEKKNRKVDNIKLNSIIANSEYLSPQTKSTLNKYFNTHALSRYSSEEIGIMAHQTIDSPKNFVINHASYHIEVLNFENDNPVKPGELGRIVVTDLFNYAMPMIRYDTGDVAELITHDNGNMQFKQIEGRKMDLIYNSQGQIVSSFLANTKLYKYYALLKQYQFIQQGKKEYEIKLNLQGDTFPYENDLIEDVKKDFGKDANVTITYVDEIPPLASGKRRKVVNNYQKKQTSY</sequence>
<organism evidence="1 2">
    <name type="scientific">Flavivirga spongiicola</name>
    <dbReference type="NCBI Taxonomy" id="421621"/>
    <lineage>
        <taxon>Bacteria</taxon>
        <taxon>Pseudomonadati</taxon>
        <taxon>Bacteroidota</taxon>
        <taxon>Flavobacteriia</taxon>
        <taxon>Flavobacteriales</taxon>
        <taxon>Flavobacteriaceae</taxon>
        <taxon>Flavivirga</taxon>
    </lineage>
</organism>
<dbReference type="Gene3D" id="3.40.50.12780">
    <property type="entry name" value="N-terminal domain of ligase-like"/>
    <property type="match status" value="1"/>
</dbReference>
<dbReference type="Proteomes" id="UP001337305">
    <property type="component" value="Unassembled WGS sequence"/>
</dbReference>
<comment type="caution">
    <text evidence="1">The sequence shown here is derived from an EMBL/GenBank/DDBJ whole genome shotgun (WGS) entry which is preliminary data.</text>
</comment>
<dbReference type="PANTHER" id="PTHR36932">
    <property type="entry name" value="CAPSULAR POLYSACCHARIDE BIOSYNTHESIS PROTEIN"/>
    <property type="match status" value="1"/>
</dbReference>
<dbReference type="SUPFAM" id="SSF56801">
    <property type="entry name" value="Acetyl-CoA synthetase-like"/>
    <property type="match status" value="1"/>
</dbReference>
<dbReference type="EMBL" id="JAODOP010000004">
    <property type="protein sequence ID" value="MEF3835372.1"/>
    <property type="molecule type" value="Genomic_DNA"/>
</dbReference>
<dbReference type="InterPro" id="IPR042099">
    <property type="entry name" value="ANL_N_sf"/>
</dbReference>
<evidence type="ECO:0000313" key="2">
    <source>
        <dbReference type="Proteomes" id="UP001337305"/>
    </source>
</evidence>
<dbReference type="InterPro" id="IPR053158">
    <property type="entry name" value="CapK_Type1_Caps_Biosynth"/>
</dbReference>
<proteinExistence type="predicted"/>
<name>A0ABU7XXA2_9FLAO</name>
<gene>
    <name evidence="1" type="ORF">N1F79_19775</name>
</gene>
<accession>A0ABU7XXA2</accession>
<keyword evidence="2" id="KW-1185">Reference proteome</keyword>
<protein>
    <submittedName>
        <fullName evidence="1">CoF synthetase</fullName>
    </submittedName>
</protein>
<dbReference type="RefSeq" id="WP_303307659.1">
    <property type="nucleotide sequence ID" value="NZ_JAODOP010000004.1"/>
</dbReference>
<reference evidence="1 2" key="1">
    <citation type="submission" date="2022-09" db="EMBL/GenBank/DDBJ databases">
        <title>Genome sequencing of Flavivirga sp. MEBiC05379.</title>
        <authorList>
            <person name="Oh H.-M."/>
            <person name="Kwon K.K."/>
            <person name="Park M.J."/>
            <person name="Yang S.-H."/>
        </authorList>
    </citation>
    <scope>NUCLEOTIDE SEQUENCE [LARGE SCALE GENOMIC DNA]</scope>
    <source>
        <strain evidence="1 2">MEBiC05379</strain>
    </source>
</reference>
<evidence type="ECO:0000313" key="1">
    <source>
        <dbReference type="EMBL" id="MEF3835372.1"/>
    </source>
</evidence>